<accession>A0A6C0JQ05</accession>
<reference evidence="2" key="1">
    <citation type="journal article" date="2020" name="Nature">
        <title>Giant virus diversity and host interactions through global metagenomics.</title>
        <authorList>
            <person name="Schulz F."/>
            <person name="Roux S."/>
            <person name="Paez-Espino D."/>
            <person name="Jungbluth S."/>
            <person name="Walsh D.A."/>
            <person name="Denef V.J."/>
            <person name="McMahon K.D."/>
            <person name="Konstantinidis K.T."/>
            <person name="Eloe-Fadrosh E.A."/>
            <person name="Kyrpides N.C."/>
            <person name="Woyke T."/>
        </authorList>
    </citation>
    <scope>NUCLEOTIDE SEQUENCE</scope>
    <source>
        <strain evidence="2">GVMAG-S-1038524-41</strain>
    </source>
</reference>
<protein>
    <submittedName>
        <fullName evidence="2">Uncharacterized protein</fullName>
    </submittedName>
</protein>
<evidence type="ECO:0000256" key="1">
    <source>
        <dbReference type="SAM" id="MobiDB-lite"/>
    </source>
</evidence>
<sequence>MRQDIPIAGKSLEPLATTYILETVCNTRGNDLGHGKSVKGLGNPQRTPKGLYGLPMESVQRLVFEKNIN</sequence>
<dbReference type="EMBL" id="MN740668">
    <property type="protein sequence ID" value="QHU06886.1"/>
    <property type="molecule type" value="Genomic_DNA"/>
</dbReference>
<organism evidence="2">
    <name type="scientific">viral metagenome</name>
    <dbReference type="NCBI Taxonomy" id="1070528"/>
    <lineage>
        <taxon>unclassified sequences</taxon>
        <taxon>metagenomes</taxon>
        <taxon>organismal metagenomes</taxon>
    </lineage>
</organism>
<name>A0A6C0JQ05_9ZZZZ</name>
<evidence type="ECO:0000313" key="2">
    <source>
        <dbReference type="EMBL" id="QHU06886.1"/>
    </source>
</evidence>
<dbReference type="AlphaFoldDB" id="A0A6C0JQ05"/>
<feature type="region of interest" description="Disordered" evidence="1">
    <location>
        <begin position="33"/>
        <end position="52"/>
    </location>
</feature>
<proteinExistence type="predicted"/>